<dbReference type="STRING" id="3880.G7KYN0"/>
<dbReference type="Gramene" id="rna44092">
    <property type="protein sequence ID" value="RHN49278.1"/>
    <property type="gene ID" value="gene44092"/>
</dbReference>
<reference evidence="6" key="3">
    <citation type="submission" date="2015-04" db="UniProtKB">
        <authorList>
            <consortium name="EnsemblPlants"/>
        </authorList>
    </citation>
    <scope>IDENTIFICATION</scope>
    <source>
        <strain evidence="6">cv. Jemalong A17</strain>
    </source>
</reference>
<reference evidence="4 7" key="2">
    <citation type="journal article" date="2014" name="BMC Genomics">
        <title>An improved genome release (version Mt4.0) for the model legume Medicago truncatula.</title>
        <authorList>
            <person name="Tang H."/>
            <person name="Krishnakumar V."/>
            <person name="Bidwell S."/>
            <person name="Rosen B."/>
            <person name="Chan A."/>
            <person name="Zhou S."/>
            <person name="Gentzbittel L."/>
            <person name="Childs K.L."/>
            <person name="Yandell M."/>
            <person name="Gundlach H."/>
            <person name="Mayer K.F."/>
            <person name="Schwartz D.C."/>
            <person name="Town C.D."/>
        </authorList>
    </citation>
    <scope>GENOME REANNOTATION</scope>
    <source>
        <strain evidence="6 7">cv. Jemalong A17</strain>
    </source>
</reference>
<proteinExistence type="predicted"/>
<reference evidence="5" key="4">
    <citation type="journal article" date="2018" name="Nat. Plants">
        <title>Whole-genome landscape of Medicago truncatula symbiotic genes.</title>
        <authorList>
            <person name="Pecrix Y."/>
            <person name="Gamas P."/>
            <person name="Carrere S."/>
        </authorList>
    </citation>
    <scope>NUCLEOTIDE SEQUENCE</scope>
    <source>
        <tissue evidence="5">Leaves</tissue>
    </source>
</reference>
<protein>
    <submittedName>
        <fullName evidence="4">Alpha/beta hydrolase family protein</fullName>
    </submittedName>
    <submittedName>
        <fullName evidence="5">Putative alpha/Beta hydrolase</fullName>
    </submittedName>
</protein>
<evidence type="ECO:0000256" key="1">
    <source>
        <dbReference type="SAM" id="MobiDB-lite"/>
    </source>
</evidence>
<accession>G7KYN0</accession>
<evidence type="ECO:0000259" key="3">
    <source>
        <dbReference type="Pfam" id="PF00561"/>
    </source>
</evidence>
<dbReference type="Proteomes" id="UP000265566">
    <property type="component" value="Chromosome 7"/>
</dbReference>
<keyword evidence="7" id="KW-1185">Reference proteome</keyword>
<dbReference type="Gene3D" id="3.40.50.1820">
    <property type="entry name" value="alpha/beta hydrolase"/>
    <property type="match status" value="1"/>
</dbReference>
<feature type="region of interest" description="Disordered" evidence="1">
    <location>
        <begin position="1"/>
        <end position="44"/>
    </location>
</feature>
<gene>
    <name evidence="6" type="primary">11423162</name>
    <name evidence="4" type="ordered locus">MTR_7g113420</name>
    <name evidence="5" type="ORF">MtrunA17_Chr7g0272801</name>
</gene>
<evidence type="ECO:0000256" key="2">
    <source>
        <dbReference type="SAM" id="Phobius"/>
    </source>
</evidence>
<dbReference type="KEGG" id="mtr:11423162"/>
<dbReference type="Proteomes" id="UP000002051">
    <property type="component" value="Unassembled WGS sequence"/>
</dbReference>
<dbReference type="GO" id="GO:0009612">
    <property type="term" value="P:response to mechanical stimulus"/>
    <property type="evidence" value="ECO:0007669"/>
    <property type="project" value="EnsemblPlants"/>
</dbReference>
<sequence>MAIITEEQESDQQQQQQKQKQKQKQQHSNKTKSKTQKPSTTQPQQTNPLSFWFYFTLSISLVTLFFLFTSSPLSSSSPQQWFLTLPTTLRQHYSNGRTIKVQIHPNQQPIHLFTFQLDPTIPNPSETVLILHGQALSSYSYRNLIQSLSTQGVRVIAIDLPGSGFSDKSVEVSVEGLDGIFGRFSYVYSEIKEKGFFWAFDQIVETGQIPYEEVLARMSKRKVNKPIDLGPEEIGKVLGEVIGTLGLAPVHLVLHDSALGFTANWVSENSDLVSSLTLVDTPVPPSNLGAFPIWVLDVPLIREVVLGFPYVFAKVVNFYCSKRIGGLDADAHRVLLKSGDGRKAVVAIGKNLNSSFDLTEWGCSDRLKDMPMQLIWSSDWSEEWSSEGNRVAGALPRAKFVTHSGGRWAQEDVAVEIAEKISQFVSSLPKTVRKVEQEPPIPDHVQKMFDEAKSDDGHDHHQGHSHGHDRLGEAHIHEAGYMDAYGIGHEPNDW</sequence>
<reference evidence="4 7" key="1">
    <citation type="journal article" date="2011" name="Nature">
        <title>The Medicago genome provides insight into the evolution of rhizobial symbioses.</title>
        <authorList>
            <person name="Young N.D."/>
            <person name="Debelle F."/>
            <person name="Oldroyd G.E."/>
            <person name="Geurts R."/>
            <person name="Cannon S.B."/>
            <person name="Udvardi M.K."/>
            <person name="Benedito V.A."/>
            <person name="Mayer K.F."/>
            <person name="Gouzy J."/>
            <person name="Schoof H."/>
            <person name="Van de Peer Y."/>
            <person name="Proost S."/>
            <person name="Cook D.R."/>
            <person name="Meyers B.C."/>
            <person name="Spannagl M."/>
            <person name="Cheung F."/>
            <person name="De Mita S."/>
            <person name="Krishnakumar V."/>
            <person name="Gundlach H."/>
            <person name="Zhou S."/>
            <person name="Mudge J."/>
            <person name="Bharti A.K."/>
            <person name="Murray J.D."/>
            <person name="Naoumkina M.A."/>
            <person name="Rosen B."/>
            <person name="Silverstein K.A."/>
            <person name="Tang H."/>
            <person name="Rombauts S."/>
            <person name="Zhao P.X."/>
            <person name="Zhou P."/>
            <person name="Barbe V."/>
            <person name="Bardou P."/>
            <person name="Bechner M."/>
            <person name="Bellec A."/>
            <person name="Berger A."/>
            <person name="Berges H."/>
            <person name="Bidwell S."/>
            <person name="Bisseling T."/>
            <person name="Choisne N."/>
            <person name="Couloux A."/>
            <person name="Denny R."/>
            <person name="Deshpande S."/>
            <person name="Dai X."/>
            <person name="Doyle J.J."/>
            <person name="Dudez A.M."/>
            <person name="Farmer A.D."/>
            <person name="Fouteau S."/>
            <person name="Franken C."/>
            <person name="Gibelin C."/>
            <person name="Gish J."/>
            <person name="Goldstein S."/>
            <person name="Gonzalez A.J."/>
            <person name="Green P.J."/>
            <person name="Hallab A."/>
            <person name="Hartog M."/>
            <person name="Hua A."/>
            <person name="Humphray S.J."/>
            <person name="Jeong D.H."/>
            <person name="Jing Y."/>
            <person name="Jocker A."/>
            <person name="Kenton S.M."/>
            <person name="Kim D.J."/>
            <person name="Klee K."/>
            <person name="Lai H."/>
            <person name="Lang C."/>
            <person name="Lin S."/>
            <person name="Macmil S.L."/>
            <person name="Magdelenat G."/>
            <person name="Matthews L."/>
            <person name="McCorrison J."/>
            <person name="Monaghan E.L."/>
            <person name="Mun J.H."/>
            <person name="Najar F.Z."/>
            <person name="Nicholson C."/>
            <person name="Noirot C."/>
            <person name="O'Bleness M."/>
            <person name="Paule C.R."/>
            <person name="Poulain J."/>
            <person name="Prion F."/>
            <person name="Qin B."/>
            <person name="Qu C."/>
            <person name="Retzel E.F."/>
            <person name="Riddle C."/>
            <person name="Sallet E."/>
            <person name="Samain S."/>
            <person name="Samson N."/>
            <person name="Sanders I."/>
            <person name="Saurat O."/>
            <person name="Scarpelli C."/>
            <person name="Schiex T."/>
            <person name="Segurens B."/>
            <person name="Severin A.J."/>
            <person name="Sherrier D.J."/>
            <person name="Shi R."/>
            <person name="Sims S."/>
            <person name="Singer S.R."/>
            <person name="Sinharoy S."/>
            <person name="Sterck L."/>
            <person name="Viollet A."/>
            <person name="Wang B.B."/>
            <person name="Wang K."/>
            <person name="Wang M."/>
            <person name="Wang X."/>
            <person name="Warfsmann J."/>
            <person name="Weissenbach J."/>
            <person name="White D.D."/>
            <person name="White J.D."/>
            <person name="Wiley G.B."/>
            <person name="Wincker P."/>
            <person name="Xing Y."/>
            <person name="Yang L."/>
            <person name="Yao Z."/>
            <person name="Ying F."/>
            <person name="Zhai J."/>
            <person name="Zhou L."/>
            <person name="Zuber A."/>
            <person name="Denarie J."/>
            <person name="Dixon R.A."/>
            <person name="May G.D."/>
            <person name="Schwartz D.C."/>
            <person name="Rogers J."/>
            <person name="Quetier F."/>
            <person name="Town C.D."/>
            <person name="Roe B.A."/>
        </authorList>
    </citation>
    <scope>NUCLEOTIDE SEQUENCE [LARGE SCALE GENOMIC DNA]</scope>
    <source>
        <strain evidence="4">A17</strain>
        <strain evidence="6 7">cv. Jemalong A17</strain>
    </source>
</reference>
<feature type="domain" description="AB hydrolase-1" evidence="3">
    <location>
        <begin position="127"/>
        <end position="288"/>
    </location>
</feature>
<dbReference type="GO" id="GO:0016787">
    <property type="term" value="F:hydrolase activity"/>
    <property type="evidence" value="ECO:0000318"/>
    <property type="project" value="GO_Central"/>
</dbReference>
<dbReference type="EMBL" id="PSQE01000007">
    <property type="protein sequence ID" value="RHN49278.1"/>
    <property type="molecule type" value="Genomic_DNA"/>
</dbReference>
<feature type="transmembrane region" description="Helical" evidence="2">
    <location>
        <begin position="51"/>
        <end position="69"/>
    </location>
</feature>
<dbReference type="PaxDb" id="3880-AES82498"/>
<feature type="compositionally biased region" description="Acidic residues" evidence="1">
    <location>
        <begin position="1"/>
        <end position="10"/>
    </location>
</feature>
<dbReference type="GO" id="GO:0005783">
    <property type="term" value="C:endoplasmic reticulum"/>
    <property type="evidence" value="ECO:0000318"/>
    <property type="project" value="GO_Central"/>
</dbReference>
<name>G7KYN0_MEDTR</name>
<dbReference type="OMA" id="ANWVLEN"/>
<evidence type="ECO:0000313" key="4">
    <source>
        <dbReference type="EMBL" id="AES82498.1"/>
    </source>
</evidence>
<dbReference type="EMBL" id="CM001223">
    <property type="protein sequence ID" value="AES82498.1"/>
    <property type="molecule type" value="Genomic_DNA"/>
</dbReference>
<dbReference type="GO" id="GO:0009733">
    <property type="term" value="P:response to auxin"/>
    <property type="evidence" value="ECO:0007669"/>
    <property type="project" value="EnsemblPlants"/>
</dbReference>
<evidence type="ECO:0000313" key="6">
    <source>
        <dbReference type="EnsemblPlants" id="AES82498"/>
    </source>
</evidence>
<dbReference type="Pfam" id="PF00561">
    <property type="entry name" value="Abhydrolase_1"/>
    <property type="match status" value="1"/>
</dbReference>
<keyword evidence="4" id="KW-0378">Hydrolase</keyword>
<dbReference type="InterPro" id="IPR029058">
    <property type="entry name" value="AB_hydrolase_fold"/>
</dbReference>
<dbReference type="AlphaFoldDB" id="G7KYN0"/>
<dbReference type="PANTHER" id="PTHR43329">
    <property type="entry name" value="EPOXIDE HYDROLASE"/>
    <property type="match status" value="1"/>
</dbReference>
<keyword evidence="2" id="KW-0812">Transmembrane</keyword>
<evidence type="ECO:0000313" key="5">
    <source>
        <dbReference type="EMBL" id="RHN49278.1"/>
    </source>
</evidence>
<keyword evidence="2" id="KW-1133">Transmembrane helix</keyword>
<keyword evidence="2" id="KW-0472">Membrane</keyword>
<dbReference type="EnsemblPlants" id="AES82498">
    <property type="protein sequence ID" value="AES82498"/>
    <property type="gene ID" value="MTR_7g113420"/>
</dbReference>
<dbReference type="eggNOG" id="ENOG502QUCP">
    <property type="taxonomic scope" value="Eukaryota"/>
</dbReference>
<feature type="compositionally biased region" description="Basic residues" evidence="1">
    <location>
        <begin position="19"/>
        <end position="35"/>
    </location>
</feature>
<dbReference type="InterPro" id="IPR000073">
    <property type="entry name" value="AB_hydrolase_1"/>
</dbReference>
<dbReference type="SUPFAM" id="SSF53474">
    <property type="entry name" value="alpha/beta-Hydrolases"/>
    <property type="match status" value="1"/>
</dbReference>
<dbReference type="OrthoDB" id="6431331at2759"/>
<dbReference type="GO" id="GO:0009926">
    <property type="term" value="P:auxin polar transport"/>
    <property type="evidence" value="ECO:0000318"/>
    <property type="project" value="GO_Central"/>
</dbReference>
<evidence type="ECO:0000313" key="7">
    <source>
        <dbReference type="Proteomes" id="UP000002051"/>
    </source>
</evidence>
<organism evidence="4 7">
    <name type="scientific">Medicago truncatula</name>
    <name type="common">Barrel medic</name>
    <name type="synonym">Medicago tribuloides</name>
    <dbReference type="NCBI Taxonomy" id="3880"/>
    <lineage>
        <taxon>Eukaryota</taxon>
        <taxon>Viridiplantae</taxon>
        <taxon>Streptophyta</taxon>
        <taxon>Embryophyta</taxon>
        <taxon>Tracheophyta</taxon>
        <taxon>Spermatophyta</taxon>
        <taxon>Magnoliopsida</taxon>
        <taxon>eudicotyledons</taxon>
        <taxon>Gunneridae</taxon>
        <taxon>Pentapetalae</taxon>
        <taxon>rosids</taxon>
        <taxon>fabids</taxon>
        <taxon>Fabales</taxon>
        <taxon>Fabaceae</taxon>
        <taxon>Papilionoideae</taxon>
        <taxon>50 kb inversion clade</taxon>
        <taxon>NPAAA clade</taxon>
        <taxon>Hologalegina</taxon>
        <taxon>IRL clade</taxon>
        <taxon>Trifolieae</taxon>
        <taxon>Medicago</taxon>
    </lineage>
</organism>
<dbReference type="ESTHER" id="medtr-g7kyn0">
    <property type="family name" value="Auxin-response-4"/>
</dbReference>